<organism evidence="9 10">
    <name type="scientific">Cylindrobasidium torrendii FP15055 ss-10</name>
    <dbReference type="NCBI Taxonomy" id="1314674"/>
    <lineage>
        <taxon>Eukaryota</taxon>
        <taxon>Fungi</taxon>
        <taxon>Dikarya</taxon>
        <taxon>Basidiomycota</taxon>
        <taxon>Agaricomycotina</taxon>
        <taxon>Agaricomycetes</taxon>
        <taxon>Agaricomycetidae</taxon>
        <taxon>Agaricales</taxon>
        <taxon>Marasmiineae</taxon>
        <taxon>Physalacriaceae</taxon>
        <taxon>Cylindrobasidium</taxon>
    </lineage>
</organism>
<dbReference type="InterPro" id="IPR001382">
    <property type="entry name" value="Glyco_hydro_47"/>
</dbReference>
<dbReference type="InterPro" id="IPR012341">
    <property type="entry name" value="6hp_glycosidase-like_sf"/>
</dbReference>
<dbReference type="AlphaFoldDB" id="A0A0D7BVP8"/>
<dbReference type="GO" id="GO:0036503">
    <property type="term" value="P:ERAD pathway"/>
    <property type="evidence" value="ECO:0007669"/>
    <property type="project" value="UniProtKB-ARBA"/>
</dbReference>
<dbReference type="Pfam" id="PF01532">
    <property type="entry name" value="Glyco_hydro_47"/>
    <property type="match status" value="1"/>
</dbReference>
<feature type="active site" description="Proton donor" evidence="5">
    <location>
        <position position="144"/>
    </location>
</feature>
<evidence type="ECO:0000256" key="3">
    <source>
        <dbReference type="ARBA" id="ARBA00022824"/>
    </source>
</evidence>
<name>A0A0D7BVP8_9AGAR</name>
<dbReference type="GO" id="GO:0044322">
    <property type="term" value="C:endoplasmic reticulum quality control compartment"/>
    <property type="evidence" value="ECO:0007669"/>
    <property type="project" value="GOC"/>
</dbReference>
<comment type="similarity">
    <text evidence="2 7">Belongs to the glycosyl hydrolase 47 family.</text>
</comment>
<dbReference type="PRINTS" id="PR00747">
    <property type="entry name" value="GLYHDRLASE47"/>
</dbReference>
<dbReference type="PANTHER" id="PTHR45679">
    <property type="entry name" value="ER DEGRADATION-ENHANCING ALPHA-MANNOSIDASE-LIKE PROTEIN 2"/>
    <property type="match status" value="1"/>
</dbReference>
<keyword evidence="7 9" id="KW-0378">Hydrolase</keyword>
<dbReference type="Gene3D" id="3.50.30.30">
    <property type="match status" value="1"/>
</dbReference>
<dbReference type="SUPFAM" id="SSF48225">
    <property type="entry name" value="Seven-hairpin glycosidases"/>
    <property type="match status" value="1"/>
</dbReference>
<reference evidence="9 10" key="1">
    <citation type="journal article" date="2015" name="Fungal Genet. Biol.">
        <title>Evolution of novel wood decay mechanisms in Agaricales revealed by the genome sequences of Fistulina hepatica and Cylindrobasidium torrendii.</title>
        <authorList>
            <person name="Floudas D."/>
            <person name="Held B.W."/>
            <person name="Riley R."/>
            <person name="Nagy L.G."/>
            <person name="Koehler G."/>
            <person name="Ransdell A.S."/>
            <person name="Younus H."/>
            <person name="Chow J."/>
            <person name="Chiniquy J."/>
            <person name="Lipzen A."/>
            <person name="Tritt A."/>
            <person name="Sun H."/>
            <person name="Haridas S."/>
            <person name="LaButti K."/>
            <person name="Ohm R.A."/>
            <person name="Kues U."/>
            <person name="Blanchette R.A."/>
            <person name="Grigoriev I.V."/>
            <person name="Minto R.E."/>
            <person name="Hibbett D.S."/>
        </authorList>
    </citation>
    <scope>NUCLEOTIDE SEQUENCE [LARGE SCALE GENOMIC DNA]</scope>
    <source>
        <strain evidence="9 10">FP15055 ss-10</strain>
    </source>
</reference>
<dbReference type="InterPro" id="IPR044674">
    <property type="entry name" value="EDEM1/2/3"/>
</dbReference>
<dbReference type="Pfam" id="PF02225">
    <property type="entry name" value="PA"/>
    <property type="match status" value="1"/>
</dbReference>
<evidence type="ECO:0000256" key="1">
    <source>
        <dbReference type="ARBA" id="ARBA00004240"/>
    </source>
</evidence>
<feature type="domain" description="PA" evidence="8">
    <location>
        <begin position="731"/>
        <end position="817"/>
    </location>
</feature>
<feature type="active site" evidence="5">
    <location>
        <position position="285"/>
    </location>
</feature>
<evidence type="ECO:0000313" key="10">
    <source>
        <dbReference type="Proteomes" id="UP000054007"/>
    </source>
</evidence>
<keyword evidence="7" id="KW-0326">Glycosidase</keyword>
<dbReference type="Proteomes" id="UP000054007">
    <property type="component" value="Unassembled WGS sequence"/>
</dbReference>
<evidence type="ECO:0000256" key="4">
    <source>
        <dbReference type="ARBA" id="ARBA00023180"/>
    </source>
</evidence>
<evidence type="ECO:0000256" key="6">
    <source>
        <dbReference type="PIRSR" id="PIRSR601382-2"/>
    </source>
</evidence>
<sequence>MEPRRNWQTLTVLFASIIIINVTLSSFAKTTDHLHQPGHGWTAERKLATRERIRELWYHGFNNYMEHAFPLDELMPLSCTGQGPDWVNQANIASNDVMGNFSLTLVDILDTFVVLGDKEGFDTAVRNVIDVVSFDVNTKPQVFETTIRVLGGLLSAHQFAIQPGKPFHLPWYKGELLDLAHDLGTRLLPAFSTPTGIPYARVNLRQGIMRGETIETCAAGAGSLMLEFATLSRLTGDDRFEKAAYKAFFALWVRKSDLGLIGNTINTWTGDWTNPAVTGIGAGIDSFYEYALKWYIMSGEAEFLDVWDESYASIMRYSRTADGFWYKPVHMKSGDTAYHTIDSLAAFWPGLQVLAGDIQNAIKLHGLYYNLWRRYSGLPEVFDTAFRTATSYQYPLRPELIESTWYLYRATKDSFYLDAGERMLTDIIKRSKVECGLCGIQDLRTNKRDDRMESFALAETLKYLYLIFDEDNFLHSDDSNYVFTTEGHILTLPTEHIRPVPAYRKTTRKVLNHQCPAYKPFQDLGLVRHMLGRLDVDYSRALVDIPASELEQMLWSPDGWCKRPRVDLFVSQAARLQAQAESVLTSSPQTYDYILSTGGKHTVEDPSPSLLKVLPVEGGFMMNNITGVRVHIVQRLDDSGYDIRRLGHYNVAPGQTVYVNDPNMFPDKASMEERDLDVLLRLHLDDVMPIMGSPDSADVFLVGYTAFFGGDVSRHIRKTLRLSHETSLPVFVPSDNTKGCEPYTGSFQDGVIITHRGECTFIQKLIMAKNAQAAAVIVISDEDIGINPRAEENEITDAGDLSDAVALVITREQGQALLDLVARAETEGLGQLKISLDAEGRTEKSPPVDRILHLNGHPLLNTKILV</sequence>
<evidence type="ECO:0000256" key="2">
    <source>
        <dbReference type="ARBA" id="ARBA00007658"/>
    </source>
</evidence>
<dbReference type="GO" id="GO:1904380">
    <property type="term" value="P:endoplasmic reticulum mannose trimming"/>
    <property type="evidence" value="ECO:0007669"/>
    <property type="project" value="InterPro"/>
</dbReference>
<protein>
    <recommendedName>
        <fullName evidence="7">alpha-1,2-Mannosidase</fullName>
        <ecNumber evidence="7">3.2.1.-</ecNumber>
    </recommendedName>
</protein>
<dbReference type="STRING" id="1314674.A0A0D7BVP8"/>
<dbReference type="CDD" id="cd00538">
    <property type="entry name" value="PA"/>
    <property type="match status" value="1"/>
</dbReference>
<comment type="subcellular location">
    <subcellularLocation>
        <location evidence="1">Endoplasmic reticulum</location>
    </subcellularLocation>
</comment>
<dbReference type="PANTHER" id="PTHR45679:SF5">
    <property type="entry name" value="ER DEGRADATION-ENHANCING ALPHA-MANNOSIDASE-LIKE PROTEIN 1"/>
    <property type="match status" value="1"/>
</dbReference>
<dbReference type="Gene3D" id="1.50.10.10">
    <property type="match status" value="1"/>
</dbReference>
<evidence type="ECO:0000259" key="8">
    <source>
        <dbReference type="Pfam" id="PF02225"/>
    </source>
</evidence>
<feature type="active site" evidence="5">
    <location>
        <position position="399"/>
    </location>
</feature>
<proteinExistence type="inferred from homology"/>
<comment type="cofactor">
    <cofactor evidence="6">
        <name>Ca(2+)</name>
        <dbReference type="ChEBI" id="CHEBI:29108"/>
    </cofactor>
</comment>
<feature type="binding site" evidence="6">
    <location>
        <position position="485"/>
    </location>
    <ligand>
        <name>Ca(2+)</name>
        <dbReference type="ChEBI" id="CHEBI:29108"/>
    </ligand>
</feature>
<feature type="active site" description="Proton donor" evidence="5">
    <location>
        <position position="380"/>
    </location>
</feature>
<keyword evidence="4" id="KW-0325">Glycoprotein</keyword>
<dbReference type="EC" id="3.2.1.-" evidence="7"/>
<dbReference type="EMBL" id="KN880434">
    <property type="protein sequence ID" value="KIY73681.1"/>
    <property type="molecule type" value="Genomic_DNA"/>
</dbReference>
<dbReference type="OrthoDB" id="8118055at2759"/>
<evidence type="ECO:0000256" key="7">
    <source>
        <dbReference type="RuleBase" id="RU361193"/>
    </source>
</evidence>
<dbReference type="GO" id="GO:0005975">
    <property type="term" value="P:carbohydrate metabolic process"/>
    <property type="evidence" value="ECO:0007669"/>
    <property type="project" value="InterPro"/>
</dbReference>
<dbReference type="GO" id="GO:0005509">
    <property type="term" value="F:calcium ion binding"/>
    <property type="evidence" value="ECO:0007669"/>
    <property type="project" value="InterPro"/>
</dbReference>
<dbReference type="InterPro" id="IPR003137">
    <property type="entry name" value="PA_domain"/>
</dbReference>
<evidence type="ECO:0000256" key="5">
    <source>
        <dbReference type="PIRSR" id="PIRSR601382-1"/>
    </source>
</evidence>
<dbReference type="InterPro" id="IPR036026">
    <property type="entry name" value="Seven-hairpin_glycosidases"/>
</dbReference>
<keyword evidence="10" id="KW-1185">Reference proteome</keyword>
<accession>A0A0D7BVP8</accession>
<keyword evidence="3" id="KW-0256">Endoplasmic reticulum</keyword>
<dbReference type="GO" id="GO:0016020">
    <property type="term" value="C:membrane"/>
    <property type="evidence" value="ECO:0007669"/>
    <property type="project" value="InterPro"/>
</dbReference>
<evidence type="ECO:0000313" key="9">
    <source>
        <dbReference type="EMBL" id="KIY73681.1"/>
    </source>
</evidence>
<gene>
    <name evidence="9" type="ORF">CYLTODRAFT_416711</name>
</gene>
<keyword evidence="6" id="KW-0479">Metal-binding</keyword>
<dbReference type="GO" id="GO:0004571">
    <property type="term" value="F:mannosyl-oligosaccharide 1,2-alpha-mannosidase activity"/>
    <property type="evidence" value="ECO:0007669"/>
    <property type="project" value="InterPro"/>
</dbReference>
<keyword evidence="6" id="KW-0106">Calcium</keyword>